<evidence type="ECO:0000313" key="4">
    <source>
        <dbReference type="EMBL" id="QDT44732.1"/>
    </source>
</evidence>
<dbReference type="OrthoDB" id="9775296at2"/>
<dbReference type="PANTHER" id="PTHR43976:SF16">
    <property type="entry name" value="SHORT-CHAIN DEHYDROGENASE_REDUCTASE FAMILY PROTEIN"/>
    <property type="match status" value="1"/>
</dbReference>
<dbReference type="InterPro" id="IPR020904">
    <property type="entry name" value="Sc_DH/Rdtase_CS"/>
</dbReference>
<evidence type="ECO:0000313" key="5">
    <source>
        <dbReference type="Proteomes" id="UP000317171"/>
    </source>
</evidence>
<dbReference type="PROSITE" id="PS00061">
    <property type="entry name" value="ADH_SHORT"/>
    <property type="match status" value="1"/>
</dbReference>
<organism evidence="4 5">
    <name type="scientific">Gimesia alba</name>
    <dbReference type="NCBI Taxonomy" id="2527973"/>
    <lineage>
        <taxon>Bacteria</taxon>
        <taxon>Pseudomonadati</taxon>
        <taxon>Planctomycetota</taxon>
        <taxon>Planctomycetia</taxon>
        <taxon>Planctomycetales</taxon>
        <taxon>Planctomycetaceae</taxon>
        <taxon>Gimesia</taxon>
    </lineage>
</organism>
<gene>
    <name evidence="4" type="primary">fabG_7</name>
    <name evidence="4" type="ORF">Pan241w_48480</name>
</gene>
<dbReference type="KEGG" id="gaz:Pan241w_48480"/>
<dbReference type="InterPro" id="IPR036291">
    <property type="entry name" value="NAD(P)-bd_dom_sf"/>
</dbReference>
<keyword evidence="2 4" id="KW-0560">Oxidoreductase</keyword>
<dbReference type="AlphaFoldDB" id="A0A517RLP1"/>
<dbReference type="PRINTS" id="PR00081">
    <property type="entry name" value="GDHRDH"/>
</dbReference>
<dbReference type="NCBIfam" id="NF004826">
    <property type="entry name" value="PRK06182.1"/>
    <property type="match status" value="1"/>
</dbReference>
<dbReference type="EC" id="1.1.1.100" evidence="4"/>
<dbReference type="PANTHER" id="PTHR43976">
    <property type="entry name" value="SHORT CHAIN DEHYDROGENASE"/>
    <property type="match status" value="1"/>
</dbReference>
<dbReference type="RefSeq" id="WP_145220416.1">
    <property type="nucleotide sequence ID" value="NZ_CP036269.1"/>
</dbReference>
<sequence>MSTQPENKQCILITGASAGFGKLVAEKLLAKGHTVYAAARRVEKMRDIEAKGAHILLMDVTDTESVKAGVDQMLAEQGRIDVLFNNAGYGSYGTIECVPLEEIQYQYDVNVFGLARLAQAVLPQMRKQRSGRIINTASVVGHVSTAVLGWYASTKFAVEGFSDALRMEVKQFGIDVVLIEPGAVKTEFDEVAFSKLDSLEHAEDYQPLVSSFRKFTGKLYSKSPGPESTANAVIKAIEAKHPKTRYATTMDAKFLPRVKRLFSDKLFDKIVLSQMK</sequence>
<dbReference type="PRINTS" id="PR00080">
    <property type="entry name" value="SDRFAMILY"/>
</dbReference>
<reference evidence="4 5" key="1">
    <citation type="submission" date="2019-02" db="EMBL/GenBank/DDBJ databases">
        <title>Deep-cultivation of Planctomycetes and their phenomic and genomic characterization uncovers novel biology.</title>
        <authorList>
            <person name="Wiegand S."/>
            <person name="Jogler M."/>
            <person name="Boedeker C."/>
            <person name="Pinto D."/>
            <person name="Vollmers J."/>
            <person name="Rivas-Marin E."/>
            <person name="Kohn T."/>
            <person name="Peeters S.H."/>
            <person name="Heuer A."/>
            <person name="Rast P."/>
            <person name="Oberbeckmann S."/>
            <person name="Bunk B."/>
            <person name="Jeske O."/>
            <person name="Meyerdierks A."/>
            <person name="Storesund J.E."/>
            <person name="Kallscheuer N."/>
            <person name="Luecker S."/>
            <person name="Lage O.M."/>
            <person name="Pohl T."/>
            <person name="Merkel B.J."/>
            <person name="Hornburger P."/>
            <person name="Mueller R.-W."/>
            <person name="Bruemmer F."/>
            <person name="Labrenz M."/>
            <person name="Spormann A.M."/>
            <person name="Op den Camp H."/>
            <person name="Overmann J."/>
            <person name="Amann R."/>
            <person name="Jetten M.S.M."/>
            <person name="Mascher T."/>
            <person name="Medema M.H."/>
            <person name="Devos D.P."/>
            <person name="Kaster A.-K."/>
            <person name="Ovreas L."/>
            <person name="Rohde M."/>
            <person name="Galperin M.Y."/>
            <person name="Jogler C."/>
        </authorList>
    </citation>
    <scope>NUCLEOTIDE SEQUENCE [LARGE SCALE GENOMIC DNA]</scope>
    <source>
        <strain evidence="4 5">Pan241w</strain>
    </source>
</reference>
<dbReference type="GO" id="GO:0004316">
    <property type="term" value="F:3-oxoacyl-[acyl-carrier-protein] reductase (NADPH) activity"/>
    <property type="evidence" value="ECO:0007669"/>
    <property type="project" value="UniProtKB-EC"/>
</dbReference>
<dbReference type="Gene3D" id="3.40.50.720">
    <property type="entry name" value="NAD(P)-binding Rossmann-like Domain"/>
    <property type="match status" value="1"/>
</dbReference>
<name>A0A517RLP1_9PLAN</name>
<proteinExistence type="inferred from homology"/>
<dbReference type="Proteomes" id="UP000317171">
    <property type="component" value="Chromosome"/>
</dbReference>
<dbReference type="Pfam" id="PF00106">
    <property type="entry name" value="adh_short"/>
    <property type="match status" value="1"/>
</dbReference>
<evidence type="ECO:0000256" key="1">
    <source>
        <dbReference type="ARBA" id="ARBA00006484"/>
    </source>
</evidence>
<comment type="similarity">
    <text evidence="1 3">Belongs to the short-chain dehydrogenases/reductases (SDR) family.</text>
</comment>
<accession>A0A517RLP1</accession>
<evidence type="ECO:0000256" key="3">
    <source>
        <dbReference type="RuleBase" id="RU000363"/>
    </source>
</evidence>
<evidence type="ECO:0000256" key="2">
    <source>
        <dbReference type="ARBA" id="ARBA00023002"/>
    </source>
</evidence>
<keyword evidence="5" id="KW-1185">Reference proteome</keyword>
<protein>
    <submittedName>
        <fullName evidence="4">3-oxoacyl-[acyl-carrier-protein] reductase FabG</fullName>
        <ecNumber evidence="4">1.1.1.100</ecNumber>
    </submittedName>
</protein>
<dbReference type="CDD" id="cd05374">
    <property type="entry name" value="17beta-HSD-like_SDR_c"/>
    <property type="match status" value="1"/>
</dbReference>
<dbReference type="EMBL" id="CP036269">
    <property type="protein sequence ID" value="QDT44732.1"/>
    <property type="molecule type" value="Genomic_DNA"/>
</dbReference>
<dbReference type="SUPFAM" id="SSF51735">
    <property type="entry name" value="NAD(P)-binding Rossmann-fold domains"/>
    <property type="match status" value="1"/>
</dbReference>
<dbReference type="InterPro" id="IPR051911">
    <property type="entry name" value="SDR_oxidoreductase"/>
</dbReference>
<dbReference type="InterPro" id="IPR002347">
    <property type="entry name" value="SDR_fam"/>
</dbReference>